<evidence type="ECO:0000259" key="2">
    <source>
        <dbReference type="Pfam" id="PF00656"/>
    </source>
</evidence>
<sequence>MARNVSRLRELCRDPAVWGLADERCRVLRQASRKAILRTVENATAEATDTVVVYYAGHGLVDPRSGELHLALPRSQPGPSYTALRYEDLRSVLLHPSGGRPTAPRKVVILDCCWSGLALDGLMQAPDVAPAVAVEGACVLTATAATRQALAPPGETYTAFTGELIRLVAGGVPGRPALLSMATLFTELTAALTAKSRPLPQQSTRQTAGEICLFRNRAGETVARPAAEEAPPRVPAGATAGGTAPSGGRAVSPARVRVPFDGPEPDLPQLVPVALTETRTVWLGRYPVTHAQFGAFLRDPANARWHPAAARAAGTDVDDNYLAGWSGADFPAGRADHPVVAVSAPAARAYLAWAGRLLGVPLRLPTAAEWERAARAGRSGEWWRAEIAAGRVNFLRSHGALTPVGEFPPNPYNIGDLLGNVWDICVDDTGAPVLRGGAYDTPAARLREHMSPRSPAECRGNVGFRCAGDM</sequence>
<keyword evidence="5" id="KW-1185">Reference proteome</keyword>
<dbReference type="InterPro" id="IPR011600">
    <property type="entry name" value="Pept_C14_caspase"/>
</dbReference>
<dbReference type="InterPro" id="IPR005532">
    <property type="entry name" value="SUMF_dom"/>
</dbReference>
<evidence type="ECO:0000313" key="5">
    <source>
        <dbReference type="Proteomes" id="UP000048965"/>
    </source>
</evidence>
<dbReference type="InterPro" id="IPR016187">
    <property type="entry name" value="CTDL_fold"/>
</dbReference>
<dbReference type="NCBIfam" id="NF047832">
    <property type="entry name" value="caspase_w_EACC1"/>
    <property type="match status" value="1"/>
</dbReference>
<dbReference type="InterPro" id="IPR051043">
    <property type="entry name" value="Sulfatase_Mod_Factor_Kinase"/>
</dbReference>
<dbReference type="PANTHER" id="PTHR23150">
    <property type="entry name" value="SULFATASE MODIFYING FACTOR 1, 2"/>
    <property type="match status" value="1"/>
</dbReference>
<dbReference type="GO" id="GO:0006508">
    <property type="term" value="P:proteolysis"/>
    <property type="evidence" value="ECO:0007669"/>
    <property type="project" value="InterPro"/>
</dbReference>
<dbReference type="EMBL" id="BBNO01000006">
    <property type="protein sequence ID" value="GAO10111.1"/>
    <property type="molecule type" value="Genomic_DNA"/>
</dbReference>
<dbReference type="Proteomes" id="UP000048965">
    <property type="component" value="Unassembled WGS sequence"/>
</dbReference>
<gene>
    <name evidence="4" type="ORF">TPA0598_06_02760</name>
</gene>
<comment type="caution">
    <text evidence="4">The sequence shown here is derived from an EMBL/GenBank/DDBJ whole genome shotgun (WGS) entry which is preliminary data.</text>
</comment>
<dbReference type="Gene3D" id="3.40.50.1460">
    <property type="match status" value="1"/>
</dbReference>
<dbReference type="Pfam" id="PF00656">
    <property type="entry name" value="Peptidase_C14"/>
    <property type="match status" value="1"/>
</dbReference>
<evidence type="ECO:0000256" key="1">
    <source>
        <dbReference type="SAM" id="MobiDB-lite"/>
    </source>
</evidence>
<dbReference type="SUPFAM" id="SSF52129">
    <property type="entry name" value="Caspase-like"/>
    <property type="match status" value="1"/>
</dbReference>
<proteinExistence type="predicted"/>
<dbReference type="InterPro" id="IPR029030">
    <property type="entry name" value="Caspase-like_dom_sf"/>
</dbReference>
<accession>A0A0P4RAV1</accession>
<reference evidence="4 5" key="2">
    <citation type="journal article" date="2015" name="Stand. Genomic Sci.">
        <title>Draft genome sequence of marine-derived Streptomyces sp. TP-A0598, a producer of anti-MRSA antibiotic lydicamycins.</title>
        <authorList>
            <person name="Komaki H."/>
            <person name="Ichikawa N."/>
            <person name="Hosoyama A."/>
            <person name="Fujita N."/>
            <person name="Igarashi Y."/>
        </authorList>
    </citation>
    <scope>NUCLEOTIDE SEQUENCE [LARGE SCALE GENOMIC DNA]</scope>
    <source>
        <strain evidence="4 5">NBRC 110027</strain>
    </source>
</reference>
<dbReference type="InterPro" id="IPR042095">
    <property type="entry name" value="SUMF_sf"/>
</dbReference>
<protein>
    <submittedName>
        <fullName evidence="4">Uncharacterized protein</fullName>
    </submittedName>
</protein>
<organism evidence="4 5">
    <name type="scientific">Streptomyces lydicamycinicus</name>
    <dbReference type="NCBI Taxonomy" id="1546107"/>
    <lineage>
        <taxon>Bacteria</taxon>
        <taxon>Bacillati</taxon>
        <taxon>Actinomycetota</taxon>
        <taxon>Actinomycetes</taxon>
        <taxon>Kitasatosporales</taxon>
        <taxon>Streptomycetaceae</taxon>
        <taxon>Streptomyces</taxon>
    </lineage>
</organism>
<reference evidence="5" key="1">
    <citation type="submission" date="2014-09" db="EMBL/GenBank/DDBJ databases">
        <title>Whole genome shotgun sequence of Streptomyces sp. NBRC 110027.</title>
        <authorList>
            <person name="Komaki H."/>
            <person name="Ichikawa N."/>
            <person name="Katano-Makiyama Y."/>
            <person name="Hosoyama A."/>
            <person name="Hashimoto M."/>
            <person name="Uohara A."/>
            <person name="Kitahashi Y."/>
            <person name="Ohji S."/>
            <person name="Kimura A."/>
            <person name="Yamazoe A."/>
            <person name="Igarashi Y."/>
            <person name="Fujita N."/>
        </authorList>
    </citation>
    <scope>NUCLEOTIDE SEQUENCE [LARGE SCALE GENOMIC DNA]</scope>
    <source>
        <strain evidence="5">NBRC 110027</strain>
    </source>
</reference>
<evidence type="ECO:0000259" key="3">
    <source>
        <dbReference type="Pfam" id="PF03781"/>
    </source>
</evidence>
<dbReference type="GO" id="GO:0004197">
    <property type="term" value="F:cysteine-type endopeptidase activity"/>
    <property type="evidence" value="ECO:0007669"/>
    <property type="project" value="InterPro"/>
</dbReference>
<dbReference type="GO" id="GO:0120147">
    <property type="term" value="F:formylglycine-generating oxidase activity"/>
    <property type="evidence" value="ECO:0007669"/>
    <property type="project" value="TreeGrafter"/>
</dbReference>
<dbReference type="Pfam" id="PF03781">
    <property type="entry name" value="FGE-sulfatase"/>
    <property type="match status" value="1"/>
</dbReference>
<name>A0A0P4RAV1_9ACTN</name>
<feature type="domain" description="Sulfatase-modifying factor enzyme-like" evidence="3">
    <location>
        <begin position="277"/>
        <end position="467"/>
    </location>
</feature>
<dbReference type="SUPFAM" id="SSF56436">
    <property type="entry name" value="C-type lectin-like"/>
    <property type="match status" value="1"/>
</dbReference>
<evidence type="ECO:0000313" key="4">
    <source>
        <dbReference type="EMBL" id="GAO10111.1"/>
    </source>
</evidence>
<dbReference type="AlphaFoldDB" id="A0A0P4RAV1"/>
<dbReference type="Gene3D" id="3.90.1580.10">
    <property type="entry name" value="paralog of FGE (formylglycine-generating enzyme)"/>
    <property type="match status" value="1"/>
</dbReference>
<dbReference type="PANTHER" id="PTHR23150:SF19">
    <property type="entry name" value="FORMYLGLYCINE-GENERATING ENZYME"/>
    <property type="match status" value="1"/>
</dbReference>
<feature type="compositionally biased region" description="Low complexity" evidence="1">
    <location>
        <begin position="232"/>
        <end position="250"/>
    </location>
</feature>
<feature type="region of interest" description="Disordered" evidence="1">
    <location>
        <begin position="222"/>
        <end position="254"/>
    </location>
</feature>
<feature type="domain" description="Peptidase C14 caspase" evidence="2">
    <location>
        <begin position="26"/>
        <end position="200"/>
    </location>
</feature>